<evidence type="ECO:0000313" key="3">
    <source>
        <dbReference type="Proteomes" id="UP001064879"/>
    </source>
</evidence>
<reference evidence="2" key="1">
    <citation type="submission" date="2022-03" db="EMBL/GenBank/DDBJ databases">
        <title>Brevibacterium spongiae sp. nov., isolated from marine sponge.</title>
        <authorList>
            <person name="Li Z."/>
            <person name="Zhang M."/>
        </authorList>
    </citation>
    <scope>NUCLEOTIDE SEQUENCE</scope>
    <source>
        <strain evidence="2">WHS-Z9</strain>
    </source>
</reference>
<evidence type="ECO:0000313" key="2">
    <source>
        <dbReference type="EMBL" id="UVI36680.1"/>
    </source>
</evidence>
<accession>A0ABY5SRA5</accession>
<keyword evidence="3" id="KW-1185">Reference proteome</keyword>
<dbReference type="EMBL" id="CP093443">
    <property type="protein sequence ID" value="UVI36680.1"/>
    <property type="molecule type" value="Genomic_DNA"/>
</dbReference>
<proteinExistence type="predicted"/>
<name>A0ABY5SRA5_9MICO</name>
<dbReference type="InterPro" id="IPR049503">
    <property type="entry name" value="AbiJ_NTD4"/>
</dbReference>
<feature type="domain" description="HEPN AbiJ-N-terminal" evidence="1">
    <location>
        <begin position="33"/>
        <end position="188"/>
    </location>
</feature>
<gene>
    <name evidence="2" type="ORF">L1F31_03165</name>
</gene>
<organism evidence="2 3">
    <name type="scientific">Brevibacterium spongiae</name>
    <dbReference type="NCBI Taxonomy" id="2909672"/>
    <lineage>
        <taxon>Bacteria</taxon>
        <taxon>Bacillati</taxon>
        <taxon>Actinomycetota</taxon>
        <taxon>Actinomycetes</taxon>
        <taxon>Micrococcales</taxon>
        <taxon>Brevibacteriaceae</taxon>
        <taxon>Brevibacterium</taxon>
    </lineage>
</organism>
<dbReference type="RefSeq" id="WP_265419242.1">
    <property type="nucleotide sequence ID" value="NZ_CP093443.1"/>
</dbReference>
<dbReference type="Proteomes" id="UP001064879">
    <property type="component" value="Chromosome"/>
</dbReference>
<sequence length="313" mass="35243">MSIFILLTIYSDIVMNFGHELSPRRGRYAVSMMSFSQRMGLSPVRTVIQKDSLDTETRTALWNLVHATLDVLRTYKDDLYADEELAASIWVNIFSKPRDEQSSTRQVWVLVKERILTGEWFVVLDMVESFVRQLNRVRSGELSGAAEAAIDEFNHRFERFLVGYRFIEQRIVPVDGDVEVAAIASATELSREFSGARRHLERAGELLADRKNPDYSNSVKESISAVESIVKIITSKSTLGSGLKQLKAKGVEIHPALESSWAKMYGWTSDAEGVRHAAIERSEVDQPLAKYMLVACSAFVAYLIETGRKTVAI</sequence>
<evidence type="ECO:0000259" key="1">
    <source>
        <dbReference type="Pfam" id="PF18863"/>
    </source>
</evidence>
<dbReference type="Pfam" id="PF18863">
    <property type="entry name" value="AbiJ_NTD4"/>
    <property type="match status" value="1"/>
</dbReference>
<protein>
    <recommendedName>
        <fullName evidence="1">HEPN AbiJ-N-terminal domain-containing protein</fullName>
    </recommendedName>
</protein>